<evidence type="ECO:0000313" key="7">
    <source>
        <dbReference type="RefSeq" id="XP_014676105.1"/>
    </source>
</evidence>
<evidence type="ECO:0000256" key="1">
    <source>
        <dbReference type="ARBA" id="ARBA00009250"/>
    </source>
</evidence>
<dbReference type="InterPro" id="IPR016534">
    <property type="entry name" value="VPS16"/>
</dbReference>
<sequence length="474" mass="53870">MTVIGDWTPLGLGKNVFYSKYDLYSMRWVEQVDPSKVLIVAAPYGGPIAVTRDDSKIVKVQGSTKKVIFIYSAAGQKLSEFVWNSGRIIHMGWSCSEDLLCVQDDGQVLVYSLLGKFKRVFGMGQEAKDTGAVDCRIFSTSLGTGLAVLAGSYRIFTVNNVDSPTLRRLAEIPGLDAPPSSWAVFNVDRQTRALVAKDADLYLLDQEECQQQTLSICQPVLAYAETLQAEEEMRLLRWQAERERSLGKPYLGTSLQATMSSLMLAGQHKMAEELRKDFKVPDRRFWWMKIKALSSVGDWAELEKFSRSKKSPIGYEPFVEACAEYRNMYEAKNKYIPRVAAENKVKFYTVILRLKKSLKTGEFLMSITRIPVAYALYLQLCRQQNREMLRDMFYQTDNFNEEAYCFIHASYQQKTLDHKLSNLQASVDSFSKAKNDFMAKQAEEEMKACSAGRPERERSLGNSLTIGTLPARRR</sequence>
<dbReference type="Pfam" id="PF04840">
    <property type="entry name" value="Vps16_C"/>
    <property type="match status" value="2"/>
</dbReference>
<feature type="compositionally biased region" description="Basic and acidic residues" evidence="3">
    <location>
        <begin position="447"/>
        <end position="459"/>
    </location>
</feature>
<feature type="domain" description="Vps16 C-terminal" evidence="4">
    <location>
        <begin position="229"/>
        <end position="348"/>
    </location>
</feature>
<gene>
    <name evidence="7" type="primary">LOC106816064</name>
</gene>
<evidence type="ECO:0000256" key="2">
    <source>
        <dbReference type="ARBA" id="ARBA00017947"/>
    </source>
</evidence>
<protein>
    <recommendedName>
        <fullName evidence="2">Vacuolar protein sorting-associated protein 16 homolog</fullName>
    </recommendedName>
</protein>
<keyword evidence="6" id="KW-1185">Reference proteome</keyword>
<proteinExistence type="inferred from homology"/>
<feature type="domain" description="Vps16 N-terminal" evidence="5">
    <location>
        <begin position="12"/>
        <end position="210"/>
    </location>
</feature>
<dbReference type="InterPro" id="IPR038132">
    <property type="entry name" value="Vps16_C_sf"/>
</dbReference>
<evidence type="ECO:0000256" key="3">
    <source>
        <dbReference type="SAM" id="MobiDB-lite"/>
    </source>
</evidence>
<dbReference type="PANTHER" id="PTHR12811">
    <property type="entry name" value="VACUOLAR PROTEIN SORTING VPS16"/>
    <property type="match status" value="1"/>
</dbReference>
<comment type="similarity">
    <text evidence="1">Belongs to the VPS16 family.</text>
</comment>
<reference evidence="7" key="1">
    <citation type="submission" date="2025-08" db="UniProtKB">
        <authorList>
            <consortium name="RefSeq"/>
        </authorList>
    </citation>
    <scope>IDENTIFICATION</scope>
</reference>
<evidence type="ECO:0000259" key="4">
    <source>
        <dbReference type="Pfam" id="PF04840"/>
    </source>
</evidence>
<dbReference type="GeneID" id="106816064"/>
<dbReference type="InterPro" id="IPR006926">
    <property type="entry name" value="Vps16_N"/>
</dbReference>
<name>A0ABM1EV84_PRICU</name>
<dbReference type="Proteomes" id="UP000695022">
    <property type="component" value="Unplaced"/>
</dbReference>
<evidence type="ECO:0000259" key="5">
    <source>
        <dbReference type="Pfam" id="PF04841"/>
    </source>
</evidence>
<accession>A0ABM1EV84</accession>
<dbReference type="InterPro" id="IPR006925">
    <property type="entry name" value="Vps16_C"/>
</dbReference>
<feature type="domain" description="Vps16 C-terminal" evidence="4">
    <location>
        <begin position="349"/>
        <end position="448"/>
    </location>
</feature>
<evidence type="ECO:0000313" key="6">
    <source>
        <dbReference type="Proteomes" id="UP000695022"/>
    </source>
</evidence>
<dbReference type="PANTHER" id="PTHR12811:SF0">
    <property type="entry name" value="VACUOLAR PROTEIN SORTING-ASSOCIATED PROTEIN 16 HOMOLOG"/>
    <property type="match status" value="1"/>
</dbReference>
<dbReference type="Gene3D" id="1.10.150.780">
    <property type="entry name" value="Vps16, C-terminal region"/>
    <property type="match status" value="1"/>
</dbReference>
<dbReference type="Pfam" id="PF04841">
    <property type="entry name" value="Vps16_N"/>
    <property type="match status" value="1"/>
</dbReference>
<dbReference type="RefSeq" id="XP_014676105.1">
    <property type="nucleotide sequence ID" value="XM_014820619.1"/>
</dbReference>
<organism evidence="6 7">
    <name type="scientific">Priapulus caudatus</name>
    <name type="common">Priapulid worm</name>
    <dbReference type="NCBI Taxonomy" id="37621"/>
    <lineage>
        <taxon>Eukaryota</taxon>
        <taxon>Metazoa</taxon>
        <taxon>Ecdysozoa</taxon>
        <taxon>Scalidophora</taxon>
        <taxon>Priapulida</taxon>
        <taxon>Priapulimorpha</taxon>
        <taxon>Priapulimorphida</taxon>
        <taxon>Priapulidae</taxon>
        <taxon>Priapulus</taxon>
    </lineage>
</organism>
<feature type="region of interest" description="Disordered" evidence="3">
    <location>
        <begin position="447"/>
        <end position="474"/>
    </location>
</feature>